<evidence type="ECO:0000256" key="3">
    <source>
        <dbReference type="ARBA" id="ARBA00023163"/>
    </source>
</evidence>
<evidence type="ECO:0000259" key="5">
    <source>
        <dbReference type="PROSITE" id="PS50977"/>
    </source>
</evidence>
<gene>
    <name evidence="6" type="ORF">ROR02_09670</name>
</gene>
<organism evidence="6 7">
    <name type="scientific">Pararhodospirillum oryzae</name>
    <dbReference type="NCBI Taxonomy" id="478448"/>
    <lineage>
        <taxon>Bacteria</taxon>
        <taxon>Pseudomonadati</taxon>
        <taxon>Pseudomonadota</taxon>
        <taxon>Alphaproteobacteria</taxon>
        <taxon>Rhodospirillales</taxon>
        <taxon>Rhodospirillaceae</taxon>
        <taxon>Pararhodospirillum</taxon>
    </lineage>
</organism>
<dbReference type="SUPFAM" id="SSF46689">
    <property type="entry name" value="Homeodomain-like"/>
    <property type="match status" value="1"/>
</dbReference>
<dbReference type="Gene3D" id="1.10.10.60">
    <property type="entry name" value="Homeodomain-like"/>
    <property type="match status" value="1"/>
</dbReference>
<dbReference type="Pfam" id="PF14246">
    <property type="entry name" value="TetR_C_7"/>
    <property type="match status" value="1"/>
</dbReference>
<dbReference type="PANTHER" id="PTHR30055:SF146">
    <property type="entry name" value="HTH-TYPE TRANSCRIPTIONAL DUAL REGULATOR CECR"/>
    <property type="match status" value="1"/>
</dbReference>
<evidence type="ECO:0000313" key="7">
    <source>
        <dbReference type="Proteomes" id="UP000321567"/>
    </source>
</evidence>
<dbReference type="PANTHER" id="PTHR30055">
    <property type="entry name" value="HTH-TYPE TRANSCRIPTIONAL REGULATOR RUTR"/>
    <property type="match status" value="1"/>
</dbReference>
<keyword evidence="1" id="KW-0805">Transcription regulation</keyword>
<dbReference type="PROSITE" id="PS50977">
    <property type="entry name" value="HTH_TETR_2"/>
    <property type="match status" value="1"/>
</dbReference>
<dbReference type="Pfam" id="PF00440">
    <property type="entry name" value="TetR_N"/>
    <property type="match status" value="1"/>
</dbReference>
<dbReference type="SUPFAM" id="SSF48498">
    <property type="entry name" value="Tetracyclin repressor-like, C-terminal domain"/>
    <property type="match status" value="1"/>
</dbReference>
<evidence type="ECO:0000256" key="1">
    <source>
        <dbReference type="ARBA" id="ARBA00023015"/>
    </source>
</evidence>
<dbReference type="Gene3D" id="1.10.357.10">
    <property type="entry name" value="Tetracycline Repressor, domain 2"/>
    <property type="match status" value="1"/>
</dbReference>
<dbReference type="RefSeq" id="WP_170244965.1">
    <property type="nucleotide sequence ID" value="NZ_BJZO01000017.1"/>
</dbReference>
<accession>A0A512H5T7</accession>
<dbReference type="AlphaFoldDB" id="A0A512H5T7"/>
<dbReference type="GO" id="GO:0000976">
    <property type="term" value="F:transcription cis-regulatory region binding"/>
    <property type="evidence" value="ECO:0007669"/>
    <property type="project" value="TreeGrafter"/>
</dbReference>
<dbReference type="PRINTS" id="PR00455">
    <property type="entry name" value="HTHTETR"/>
</dbReference>
<dbReference type="InterPro" id="IPR009057">
    <property type="entry name" value="Homeodomain-like_sf"/>
</dbReference>
<dbReference type="InterPro" id="IPR039536">
    <property type="entry name" value="TetR_C_Proteobacteria"/>
</dbReference>
<keyword evidence="2 4" id="KW-0238">DNA-binding</keyword>
<reference evidence="6 7" key="1">
    <citation type="submission" date="2019-07" db="EMBL/GenBank/DDBJ databases">
        <title>Whole genome shotgun sequence of Rhodospirillum oryzae NBRC 107573.</title>
        <authorList>
            <person name="Hosoyama A."/>
            <person name="Uohara A."/>
            <person name="Ohji S."/>
            <person name="Ichikawa N."/>
        </authorList>
    </citation>
    <scope>NUCLEOTIDE SEQUENCE [LARGE SCALE GENOMIC DNA]</scope>
    <source>
        <strain evidence="6 7">NBRC 107573</strain>
    </source>
</reference>
<dbReference type="InterPro" id="IPR001647">
    <property type="entry name" value="HTH_TetR"/>
</dbReference>
<dbReference type="FunFam" id="1.10.10.60:FF:000141">
    <property type="entry name" value="TetR family transcriptional regulator"/>
    <property type="match status" value="1"/>
</dbReference>
<dbReference type="GO" id="GO:0003700">
    <property type="term" value="F:DNA-binding transcription factor activity"/>
    <property type="evidence" value="ECO:0007669"/>
    <property type="project" value="TreeGrafter"/>
</dbReference>
<protein>
    <submittedName>
        <fullName evidence="6">TetR family transcriptional regulator</fullName>
    </submittedName>
</protein>
<name>A0A512H5T7_9PROT</name>
<evidence type="ECO:0000256" key="2">
    <source>
        <dbReference type="ARBA" id="ARBA00023125"/>
    </source>
</evidence>
<dbReference type="Proteomes" id="UP000321567">
    <property type="component" value="Unassembled WGS sequence"/>
</dbReference>
<comment type="caution">
    <text evidence="6">The sequence shown here is derived from an EMBL/GenBank/DDBJ whole genome shotgun (WGS) entry which is preliminary data.</text>
</comment>
<sequence length="215" mass="23646">MAGSGSAHGALGRREARKHDRRAAIIEVARALFFERGYADTPMSLIASRVGGSKTTLWSYFPSKADLFAAVLDEVTARLQGRSIEALSLETGIKEGLYRFCLAFSDMILTDEAVRLQRMIAAEAQRFPELGKLFYERGPKATLRRLEHYLGTAMAVGKLRPADPTLAARHLVSLCQGATLSWRLWNAGPEPTPEQVERDVALGLDVFLRAYAPGP</sequence>
<keyword evidence="7" id="KW-1185">Reference proteome</keyword>
<feature type="domain" description="HTH tetR-type" evidence="5">
    <location>
        <begin position="19"/>
        <end position="79"/>
    </location>
</feature>
<evidence type="ECO:0000313" key="6">
    <source>
        <dbReference type="EMBL" id="GEO80836.1"/>
    </source>
</evidence>
<dbReference type="EMBL" id="BJZO01000017">
    <property type="protein sequence ID" value="GEO80836.1"/>
    <property type="molecule type" value="Genomic_DNA"/>
</dbReference>
<evidence type="ECO:0000256" key="4">
    <source>
        <dbReference type="PROSITE-ProRule" id="PRU00335"/>
    </source>
</evidence>
<dbReference type="InterPro" id="IPR036271">
    <property type="entry name" value="Tet_transcr_reg_TetR-rel_C_sf"/>
</dbReference>
<dbReference type="InterPro" id="IPR050109">
    <property type="entry name" value="HTH-type_TetR-like_transc_reg"/>
</dbReference>
<proteinExistence type="predicted"/>
<keyword evidence="3" id="KW-0804">Transcription</keyword>
<feature type="DNA-binding region" description="H-T-H motif" evidence="4">
    <location>
        <begin position="42"/>
        <end position="61"/>
    </location>
</feature>